<gene>
    <name evidence="4" type="ORF">SNEC2469_LOCUS11847</name>
</gene>
<feature type="compositionally biased region" description="Low complexity" evidence="2">
    <location>
        <begin position="77"/>
        <end position="87"/>
    </location>
</feature>
<dbReference type="AlphaFoldDB" id="A0A812RAN1"/>
<dbReference type="Pfam" id="PF13639">
    <property type="entry name" value="zf-RING_2"/>
    <property type="match status" value="1"/>
</dbReference>
<feature type="domain" description="RING-type" evidence="3">
    <location>
        <begin position="396"/>
        <end position="426"/>
    </location>
</feature>
<accession>A0A812RAN1</accession>
<keyword evidence="1" id="KW-0479">Metal-binding</keyword>
<keyword evidence="1" id="KW-0862">Zinc</keyword>
<feature type="compositionally biased region" description="Low complexity" evidence="2">
    <location>
        <begin position="205"/>
        <end position="214"/>
    </location>
</feature>
<evidence type="ECO:0000256" key="1">
    <source>
        <dbReference type="PROSITE-ProRule" id="PRU00175"/>
    </source>
</evidence>
<dbReference type="Proteomes" id="UP000601435">
    <property type="component" value="Unassembled WGS sequence"/>
</dbReference>
<evidence type="ECO:0000259" key="3">
    <source>
        <dbReference type="PROSITE" id="PS50089"/>
    </source>
</evidence>
<dbReference type="InterPro" id="IPR013083">
    <property type="entry name" value="Znf_RING/FYVE/PHD"/>
</dbReference>
<dbReference type="EMBL" id="CAJNJA010018796">
    <property type="protein sequence ID" value="CAE7431517.1"/>
    <property type="molecule type" value="Genomic_DNA"/>
</dbReference>
<comment type="caution">
    <text evidence="4">The sequence shown here is derived from an EMBL/GenBank/DDBJ whole genome shotgun (WGS) entry which is preliminary data.</text>
</comment>
<feature type="region of interest" description="Disordered" evidence="2">
    <location>
        <begin position="191"/>
        <end position="278"/>
    </location>
</feature>
<dbReference type="Gene3D" id="3.30.40.10">
    <property type="entry name" value="Zinc/RING finger domain, C3HC4 (zinc finger)"/>
    <property type="match status" value="1"/>
</dbReference>
<feature type="region of interest" description="Disordered" evidence="2">
    <location>
        <begin position="348"/>
        <end position="389"/>
    </location>
</feature>
<sequence>MSDLVLVCTLVVAMGKSSRKSARTQSPNMANQPMMFPGMGSLNPLAMMNPFMMQQMQQMAGGVDPRQSANGGGGQSAGANNDNSSSSSEEDEEVRRIHKETKKQRARLAAQMQVDRLGTAMADPDMIPRSCVLLRQLPLVKLKALIERIRAEWDASVTADLSQISSVQLLFILTTLKPITKAVTIYSRKRQAKAKASPDGRLSFAPAAPAASPASPTPLPSEGRVPTSEEGRVPPEQPPAAPLPANEATVGGHVASRHRVPREVEGRVPQPLQADATHRVEHDANPVEGRVPHEGNVSVNPVAAGSVQTLGTDSSAPLPPVEPPVEPPMPTTDSAHVIVADTAPFAMAKSKARAMPPRAESQDDQGDDTETIDAEEDEPDDEQADRPENRWNQDICLICHSEMKLDEAVEALLCGHLFHSECIQRYCDSSGRSKDMINNEVAAQIVEAYMIAEGVADALHIPHTPIMVRFEPSQADCQVVAPTECQWGWTWQSAKYHFVEFFAGNGNLSRELLRDGWEGEGNELMYVTLLLAILGGLNGNQVVIEQPCSSCFFVIPLVDFVMTRLLQSTSVKTYGGAFGLNTPKPLQLVSTHSRILDMAREFPSHTLGHGGCVDRDGPRYTGRHEELQMSEEYTREFARALVECLMAGLRLRSQGNIWWRVDLLFDELKKHAEEHRKYQKWFKFFKDQLGKTSLMAGPGGLDSHVYSPKGRVPDSNAVQDDLVSSQGLVMFFFQSCLVTRSDAHRDFFRTKLENATTRVCQTIDDNQPLEIHLDEGRVPSWFVASTGLVSGFAAWVMNALHLYTSRSMCGLWEDMFREGTLTSSLRDDQEGRVPEEGRVPANVKTPIKDIIVFASMAKDHRTRRQSDKPHPLAKTVLTAILTLHKFLSEFLSLGLEFYVIKDYMADHDTGLAVKVRKGNVGKRVPIQHTLEIKSIWNLMEAAAKSGTSLRQTLIVKQHDERSDLHGSSLCLGYIFFMLVS</sequence>
<dbReference type="InterPro" id="IPR001841">
    <property type="entry name" value="Znf_RING"/>
</dbReference>
<protein>
    <recommendedName>
        <fullName evidence="3">RING-type domain-containing protein</fullName>
    </recommendedName>
</protein>
<feature type="compositionally biased region" description="Acidic residues" evidence="2">
    <location>
        <begin position="362"/>
        <end position="383"/>
    </location>
</feature>
<evidence type="ECO:0000313" key="5">
    <source>
        <dbReference type="Proteomes" id="UP000601435"/>
    </source>
</evidence>
<keyword evidence="5" id="KW-1185">Reference proteome</keyword>
<feature type="compositionally biased region" description="Basic residues" evidence="2">
    <location>
        <begin position="96"/>
        <end position="106"/>
    </location>
</feature>
<keyword evidence="1" id="KW-0863">Zinc-finger</keyword>
<reference evidence="4" key="1">
    <citation type="submission" date="2021-02" db="EMBL/GenBank/DDBJ databases">
        <authorList>
            <person name="Dougan E. K."/>
            <person name="Rhodes N."/>
            <person name="Thang M."/>
            <person name="Chan C."/>
        </authorList>
    </citation>
    <scope>NUCLEOTIDE SEQUENCE</scope>
</reference>
<dbReference type="OrthoDB" id="10284646at2759"/>
<proteinExistence type="predicted"/>
<dbReference type="CDD" id="cd16448">
    <property type="entry name" value="RING-H2"/>
    <property type="match status" value="1"/>
</dbReference>
<evidence type="ECO:0000313" key="4">
    <source>
        <dbReference type="EMBL" id="CAE7431517.1"/>
    </source>
</evidence>
<organism evidence="4 5">
    <name type="scientific">Symbiodinium necroappetens</name>
    <dbReference type="NCBI Taxonomy" id="1628268"/>
    <lineage>
        <taxon>Eukaryota</taxon>
        <taxon>Sar</taxon>
        <taxon>Alveolata</taxon>
        <taxon>Dinophyceae</taxon>
        <taxon>Suessiales</taxon>
        <taxon>Symbiodiniaceae</taxon>
        <taxon>Symbiodinium</taxon>
    </lineage>
</organism>
<dbReference type="PROSITE" id="PS50089">
    <property type="entry name" value="ZF_RING_2"/>
    <property type="match status" value="1"/>
</dbReference>
<feature type="region of interest" description="Disordered" evidence="2">
    <location>
        <begin position="57"/>
        <end position="107"/>
    </location>
</feature>
<dbReference type="GO" id="GO:0008270">
    <property type="term" value="F:zinc ion binding"/>
    <property type="evidence" value="ECO:0007669"/>
    <property type="project" value="UniProtKB-KW"/>
</dbReference>
<dbReference type="SUPFAM" id="SSF57850">
    <property type="entry name" value="RING/U-box"/>
    <property type="match status" value="1"/>
</dbReference>
<evidence type="ECO:0000256" key="2">
    <source>
        <dbReference type="SAM" id="MobiDB-lite"/>
    </source>
</evidence>
<name>A0A812RAN1_9DINO</name>